<dbReference type="AlphaFoldDB" id="A0A553YPZ4"/>
<keyword evidence="2" id="KW-0732">Signal</keyword>
<dbReference type="Proteomes" id="UP000320888">
    <property type="component" value="Unassembled WGS sequence"/>
</dbReference>
<organism evidence="3 4">
    <name type="scientific">Streptomyces benahoarensis</name>
    <dbReference type="NCBI Taxonomy" id="2595054"/>
    <lineage>
        <taxon>Bacteria</taxon>
        <taxon>Bacillati</taxon>
        <taxon>Actinomycetota</taxon>
        <taxon>Actinomycetes</taxon>
        <taxon>Kitasatosporales</taxon>
        <taxon>Streptomycetaceae</taxon>
        <taxon>Streptomyces</taxon>
    </lineage>
</organism>
<accession>A0A553YPZ4</accession>
<feature type="non-terminal residue" evidence="3">
    <location>
        <position position="84"/>
    </location>
</feature>
<feature type="signal peptide" evidence="2">
    <location>
        <begin position="1"/>
        <end position="36"/>
    </location>
</feature>
<feature type="chain" id="PRO_5021865912" evidence="2">
    <location>
        <begin position="37"/>
        <end position="84"/>
    </location>
</feature>
<feature type="compositionally biased region" description="Low complexity" evidence="1">
    <location>
        <begin position="44"/>
        <end position="54"/>
    </location>
</feature>
<name>A0A553YPZ4_9ACTN</name>
<evidence type="ECO:0000313" key="3">
    <source>
        <dbReference type="EMBL" id="TSB31291.1"/>
    </source>
</evidence>
<dbReference type="RefSeq" id="WP_143943854.1">
    <property type="nucleotide sequence ID" value="NZ_VKLS01000506.1"/>
</dbReference>
<evidence type="ECO:0000256" key="2">
    <source>
        <dbReference type="SAM" id="SignalP"/>
    </source>
</evidence>
<proteinExistence type="predicted"/>
<evidence type="ECO:0000313" key="4">
    <source>
        <dbReference type="Proteomes" id="UP000320888"/>
    </source>
</evidence>
<comment type="caution">
    <text evidence="3">The sequence shown here is derived from an EMBL/GenBank/DDBJ whole genome shotgun (WGS) entry which is preliminary data.</text>
</comment>
<feature type="region of interest" description="Disordered" evidence="1">
    <location>
        <begin position="32"/>
        <end position="84"/>
    </location>
</feature>
<gene>
    <name evidence="3" type="ORF">FNZ23_25915</name>
</gene>
<keyword evidence="4" id="KW-1185">Reference proteome</keyword>
<dbReference type="EMBL" id="VKLS01000506">
    <property type="protein sequence ID" value="TSB31291.1"/>
    <property type="molecule type" value="Genomic_DNA"/>
</dbReference>
<sequence>MRIGHRNTPPRTLARPTALVAAALLTVTAFGPAAQATPPPPPSAAGEFSSSFEPGQPAPDWTDTADQDPGGHPRTDGVTPPSGP</sequence>
<evidence type="ECO:0000256" key="1">
    <source>
        <dbReference type="SAM" id="MobiDB-lite"/>
    </source>
</evidence>
<reference evidence="3 4" key="1">
    <citation type="submission" date="2019-07" db="EMBL/GenBank/DDBJ databases">
        <title>Draft genome for Streptomyces benahoarensis MZ03-48.</title>
        <authorList>
            <person name="Gonzalez-Pimentel J.L."/>
        </authorList>
    </citation>
    <scope>NUCLEOTIDE SEQUENCE [LARGE SCALE GENOMIC DNA]</scope>
    <source>
        <strain evidence="3 4">MZ03-48</strain>
    </source>
</reference>
<protein>
    <submittedName>
        <fullName evidence="3">Uncharacterized protein</fullName>
    </submittedName>
</protein>